<sequence>MHCETQPQAAQASGAEVALVHPRRVNALGHQFPRDTMGFWAGVPIGKAAGVGGNGDIQRQRGIRLHGAQLGQDAVDQLAAGGTGAVHIGYLSKALIGGMMIQRQIHAVGIPPHALGKQPHRGGVHRHDITGGKISGGHTSVQIACQQVVRPFVGSDVGRLPQSAQAKAKPGSTADGVPVGLAVGQYQKVILPAQQKRGLFVVHHACFLHGLRPAGLIPDPDPAAASGYALPCRWSHPSQKSAPAYVSGRAPHPGRGADSPQPI</sequence>
<comment type="caution">
    <text evidence="2">The sequence shown here is derived from an EMBL/GenBank/DDBJ whole genome shotgun (WGS) entry which is preliminary data.</text>
</comment>
<evidence type="ECO:0000313" key="2">
    <source>
        <dbReference type="EMBL" id="MPM99880.1"/>
    </source>
</evidence>
<dbReference type="AlphaFoldDB" id="A0A645EDE7"/>
<protein>
    <submittedName>
        <fullName evidence="2">Uncharacterized protein</fullName>
    </submittedName>
</protein>
<accession>A0A645EDE7</accession>
<name>A0A645EDE7_9ZZZZ</name>
<proteinExistence type="predicted"/>
<dbReference type="EMBL" id="VSSQ01045944">
    <property type="protein sequence ID" value="MPM99880.1"/>
    <property type="molecule type" value="Genomic_DNA"/>
</dbReference>
<evidence type="ECO:0000256" key="1">
    <source>
        <dbReference type="SAM" id="MobiDB-lite"/>
    </source>
</evidence>
<reference evidence="2" key="1">
    <citation type="submission" date="2019-08" db="EMBL/GenBank/DDBJ databases">
        <authorList>
            <person name="Kucharzyk K."/>
            <person name="Murdoch R.W."/>
            <person name="Higgins S."/>
            <person name="Loffler F."/>
        </authorList>
    </citation>
    <scope>NUCLEOTIDE SEQUENCE</scope>
</reference>
<feature type="region of interest" description="Disordered" evidence="1">
    <location>
        <begin position="236"/>
        <end position="263"/>
    </location>
</feature>
<organism evidence="2">
    <name type="scientific">bioreactor metagenome</name>
    <dbReference type="NCBI Taxonomy" id="1076179"/>
    <lineage>
        <taxon>unclassified sequences</taxon>
        <taxon>metagenomes</taxon>
        <taxon>ecological metagenomes</taxon>
    </lineage>
</organism>
<gene>
    <name evidence="2" type="ORF">SDC9_147075</name>
</gene>